<dbReference type="PANTHER" id="PTHR46401">
    <property type="entry name" value="GLYCOSYLTRANSFERASE WBBK-RELATED"/>
    <property type="match status" value="1"/>
</dbReference>
<evidence type="ECO:0000256" key="1">
    <source>
        <dbReference type="ARBA" id="ARBA00022679"/>
    </source>
</evidence>
<evidence type="ECO:0000259" key="2">
    <source>
        <dbReference type="Pfam" id="PF00534"/>
    </source>
</evidence>
<comment type="caution">
    <text evidence="3">The sequence shown here is derived from an EMBL/GenBank/DDBJ whole genome shotgun (WGS) entry which is preliminary data.</text>
</comment>
<evidence type="ECO:0000313" key="3">
    <source>
        <dbReference type="EMBL" id="MDZ8161536.1"/>
    </source>
</evidence>
<dbReference type="InterPro" id="IPR001296">
    <property type="entry name" value="Glyco_trans_1"/>
</dbReference>
<keyword evidence="1 3" id="KW-0808">Transferase</keyword>
<evidence type="ECO:0000313" key="4">
    <source>
        <dbReference type="Proteomes" id="UP001291912"/>
    </source>
</evidence>
<dbReference type="EMBL" id="JAWJYN010000001">
    <property type="protein sequence ID" value="MDZ8161536.1"/>
    <property type="molecule type" value="Genomic_DNA"/>
</dbReference>
<accession>A0ABU5N635</accession>
<dbReference type="Gene3D" id="3.40.50.2000">
    <property type="entry name" value="Glycogen Phosphorylase B"/>
    <property type="match status" value="2"/>
</dbReference>
<dbReference type="Pfam" id="PF00534">
    <property type="entry name" value="Glycos_transf_1"/>
    <property type="match status" value="1"/>
</dbReference>
<proteinExistence type="predicted"/>
<dbReference type="PANTHER" id="PTHR46401:SF2">
    <property type="entry name" value="GLYCOSYLTRANSFERASE WBBK-RELATED"/>
    <property type="match status" value="1"/>
</dbReference>
<protein>
    <submittedName>
        <fullName evidence="3">Glycosyltransferase</fullName>
        <ecNumber evidence="3">2.4.-.-</ecNumber>
    </submittedName>
</protein>
<name>A0ABU5N635_9MICO</name>
<keyword evidence="3" id="KW-0328">Glycosyltransferase</keyword>
<dbReference type="EC" id="2.4.-.-" evidence="3"/>
<feature type="domain" description="Glycosyl transferase family 1" evidence="2">
    <location>
        <begin position="224"/>
        <end position="343"/>
    </location>
</feature>
<keyword evidence="4" id="KW-1185">Reference proteome</keyword>
<dbReference type="Proteomes" id="UP001291912">
    <property type="component" value="Unassembled WGS sequence"/>
</dbReference>
<dbReference type="GO" id="GO:0016757">
    <property type="term" value="F:glycosyltransferase activity"/>
    <property type="evidence" value="ECO:0007669"/>
    <property type="project" value="UniProtKB-KW"/>
</dbReference>
<sequence>MSAVLRVMLDQLVAQTDADLKVASGELVRALIAHAPQGCEVEGIAPVAGGDGSVLEIPGLAGVRRTTLPRRELAGALQLGLATGIGGGMIHSPSLFAPLVKHDRVHENDQTTVTIWDLRPWETPDELPRSSAGWHKAMLKRAVKHADAVVVPTHAMARRLGEISPKLSDRIRVISGAAPEGFRVPTDEVGRRRDLGLPEGYVLLAGRSVASDALAAGFGAVARSGHEVPVVVIDADEGEEPAISEIAAAAGVPERLVHVRGSLDDADRGAVFGAAVAFVAPSTRAAFPWRTVEAMTLGVPVIAVDSDVLRELVVDGGMLVSPTGTDAADALGAALAEALGSTAAAERLAVLAADRGRVFSWLEAADKIWALHAEL</sequence>
<reference evidence="3 4" key="1">
    <citation type="submission" date="2023-10" db="EMBL/GenBank/DDBJ databases">
        <title>Microbacterium xanthum sp. nov., isolated from seaweed.</title>
        <authorList>
            <person name="Lee S.D."/>
        </authorList>
    </citation>
    <scope>NUCLEOTIDE SEQUENCE [LARGE SCALE GENOMIC DNA]</scope>
    <source>
        <strain evidence="3 4">KCTC 19124</strain>
    </source>
</reference>
<gene>
    <name evidence="3" type="ORF">R2Q92_06760</name>
</gene>
<dbReference type="RefSeq" id="WP_194424142.1">
    <property type="nucleotide sequence ID" value="NZ_BAAAPT010000001.1"/>
</dbReference>
<organism evidence="3 4">
    <name type="scientific">Microbacterium aquimaris</name>
    <dbReference type="NCBI Taxonomy" id="459816"/>
    <lineage>
        <taxon>Bacteria</taxon>
        <taxon>Bacillati</taxon>
        <taxon>Actinomycetota</taxon>
        <taxon>Actinomycetes</taxon>
        <taxon>Micrococcales</taxon>
        <taxon>Microbacteriaceae</taxon>
        <taxon>Microbacterium</taxon>
    </lineage>
</organism>
<dbReference type="SUPFAM" id="SSF53756">
    <property type="entry name" value="UDP-Glycosyltransferase/glycogen phosphorylase"/>
    <property type="match status" value="1"/>
</dbReference>